<organism evidence="1 2">
    <name type="scientific">Ancylostoma caninum</name>
    <name type="common">Dog hookworm</name>
    <dbReference type="NCBI Taxonomy" id="29170"/>
    <lineage>
        <taxon>Eukaryota</taxon>
        <taxon>Metazoa</taxon>
        <taxon>Ecdysozoa</taxon>
        <taxon>Nematoda</taxon>
        <taxon>Chromadorea</taxon>
        <taxon>Rhabditida</taxon>
        <taxon>Rhabditina</taxon>
        <taxon>Rhabditomorpha</taxon>
        <taxon>Strongyloidea</taxon>
        <taxon>Ancylostomatidae</taxon>
        <taxon>Ancylostomatinae</taxon>
        <taxon>Ancylostoma</taxon>
    </lineage>
</organism>
<evidence type="ECO:0000313" key="2">
    <source>
        <dbReference type="Proteomes" id="UP000252519"/>
    </source>
</evidence>
<accession>A0A368GAX4</accession>
<protein>
    <submittedName>
        <fullName evidence="1">Uncharacterized protein</fullName>
    </submittedName>
</protein>
<dbReference type="AlphaFoldDB" id="A0A368GAX4"/>
<sequence>MSVNIFQHINTCFRARAAAAGSNTRAASFSASDMILPCHNDQVTATSSEHHVRTSMLFSSTSGIKQVDSHPKTTTDDLLTLGGIVPIR</sequence>
<dbReference type="EMBL" id="JOJR01000232">
    <property type="protein sequence ID" value="RCN41556.1"/>
    <property type="molecule type" value="Genomic_DNA"/>
</dbReference>
<reference evidence="1 2" key="1">
    <citation type="submission" date="2014-10" db="EMBL/GenBank/DDBJ databases">
        <title>Draft genome of the hookworm Ancylostoma caninum.</title>
        <authorList>
            <person name="Mitreva M."/>
        </authorList>
    </citation>
    <scope>NUCLEOTIDE SEQUENCE [LARGE SCALE GENOMIC DNA]</scope>
    <source>
        <strain evidence="1 2">Baltimore</strain>
    </source>
</reference>
<evidence type="ECO:0000313" key="1">
    <source>
        <dbReference type="EMBL" id="RCN41556.1"/>
    </source>
</evidence>
<name>A0A368GAX4_ANCCA</name>
<keyword evidence="2" id="KW-1185">Reference proteome</keyword>
<dbReference type="Proteomes" id="UP000252519">
    <property type="component" value="Unassembled WGS sequence"/>
</dbReference>
<gene>
    <name evidence="1" type="ORF">ANCCAN_12496</name>
</gene>
<comment type="caution">
    <text evidence="1">The sequence shown here is derived from an EMBL/GenBank/DDBJ whole genome shotgun (WGS) entry which is preliminary data.</text>
</comment>
<proteinExistence type="predicted"/>